<evidence type="ECO:0000313" key="8">
    <source>
        <dbReference type="Proteomes" id="UP000814243"/>
    </source>
</evidence>
<dbReference type="AlphaFoldDB" id="A0A922SGT1"/>
<dbReference type="GO" id="GO:0003677">
    <property type="term" value="F:DNA binding"/>
    <property type="evidence" value="ECO:0007669"/>
    <property type="project" value="UniProtKB-UniRule"/>
</dbReference>
<evidence type="ECO:0000313" key="7">
    <source>
        <dbReference type="EMBL" id="KAH9636393.1"/>
    </source>
</evidence>
<dbReference type="Gene3D" id="6.20.210.20">
    <property type="entry name" value="THAP domain"/>
    <property type="match status" value="1"/>
</dbReference>
<keyword evidence="3" id="KW-0862">Zinc</keyword>
<dbReference type="Proteomes" id="UP000814243">
    <property type="component" value="Unassembled WGS sequence"/>
</dbReference>
<dbReference type="SMART" id="SM00980">
    <property type="entry name" value="THAP"/>
    <property type="match status" value="1"/>
</dbReference>
<evidence type="ECO:0000256" key="4">
    <source>
        <dbReference type="ARBA" id="ARBA00023125"/>
    </source>
</evidence>
<reference evidence="7" key="1">
    <citation type="journal article" date="2021" name="G3 (Bethesda)">
        <title>Genome and transcriptome analysis of the beet armyworm Spodoptera exigua reveals targets for pest control. .</title>
        <authorList>
            <person name="Simon S."/>
            <person name="Breeschoten T."/>
            <person name="Jansen H.J."/>
            <person name="Dirks R.P."/>
            <person name="Schranz M.E."/>
            <person name="Ros V.I.D."/>
        </authorList>
    </citation>
    <scope>NUCLEOTIDE SEQUENCE</scope>
    <source>
        <strain evidence="7">TB_SE_WUR_2020</strain>
    </source>
</reference>
<feature type="domain" description="THAP-type" evidence="6">
    <location>
        <begin position="1"/>
        <end position="82"/>
    </location>
</feature>
<name>A0A922SGT1_SPOEX</name>
<dbReference type="InterPro" id="IPR006612">
    <property type="entry name" value="THAP_Znf"/>
</dbReference>
<keyword evidence="4 5" id="KW-0238">DNA-binding</keyword>
<dbReference type="EMBL" id="JACEFF010000502">
    <property type="protein sequence ID" value="KAH9636393.1"/>
    <property type="molecule type" value="Genomic_DNA"/>
</dbReference>
<evidence type="ECO:0000256" key="3">
    <source>
        <dbReference type="ARBA" id="ARBA00022833"/>
    </source>
</evidence>
<organism evidence="7 8">
    <name type="scientific">Spodoptera exigua</name>
    <name type="common">Beet armyworm</name>
    <name type="synonym">Noctua fulgens</name>
    <dbReference type="NCBI Taxonomy" id="7107"/>
    <lineage>
        <taxon>Eukaryota</taxon>
        <taxon>Metazoa</taxon>
        <taxon>Ecdysozoa</taxon>
        <taxon>Arthropoda</taxon>
        <taxon>Hexapoda</taxon>
        <taxon>Insecta</taxon>
        <taxon>Pterygota</taxon>
        <taxon>Neoptera</taxon>
        <taxon>Endopterygota</taxon>
        <taxon>Lepidoptera</taxon>
        <taxon>Glossata</taxon>
        <taxon>Ditrysia</taxon>
        <taxon>Noctuoidea</taxon>
        <taxon>Noctuidae</taxon>
        <taxon>Amphipyrinae</taxon>
        <taxon>Spodoptera</taxon>
    </lineage>
</organism>
<dbReference type="InterPro" id="IPR038441">
    <property type="entry name" value="THAP_Znf_sf"/>
</dbReference>
<proteinExistence type="predicted"/>
<evidence type="ECO:0000256" key="1">
    <source>
        <dbReference type="ARBA" id="ARBA00022723"/>
    </source>
</evidence>
<comment type="caution">
    <text evidence="7">The sequence shown here is derived from an EMBL/GenBank/DDBJ whole genome shotgun (WGS) entry which is preliminary data.</text>
</comment>
<protein>
    <recommendedName>
        <fullName evidence="6">THAP-type domain-containing protein</fullName>
    </recommendedName>
</protein>
<dbReference type="Pfam" id="PF05485">
    <property type="entry name" value="THAP"/>
    <property type="match status" value="1"/>
</dbReference>
<evidence type="ECO:0000256" key="5">
    <source>
        <dbReference type="PROSITE-ProRule" id="PRU00309"/>
    </source>
</evidence>
<keyword evidence="1" id="KW-0479">Metal-binding</keyword>
<evidence type="ECO:0000259" key="6">
    <source>
        <dbReference type="PROSITE" id="PS50950"/>
    </source>
</evidence>
<dbReference type="InterPro" id="IPR048365">
    <property type="entry name" value="TNP-like_RNaseH_N"/>
</dbReference>
<dbReference type="SUPFAM" id="SSF57716">
    <property type="entry name" value="Glucocorticoid receptor-like (DNA-binding domain)"/>
    <property type="match status" value="1"/>
</dbReference>
<dbReference type="PROSITE" id="PS50950">
    <property type="entry name" value="ZF_THAP"/>
    <property type="match status" value="1"/>
</dbReference>
<evidence type="ECO:0000256" key="2">
    <source>
        <dbReference type="ARBA" id="ARBA00022771"/>
    </source>
</evidence>
<gene>
    <name evidence="7" type="ORF">HF086_011250</name>
</gene>
<dbReference type="GO" id="GO:0008270">
    <property type="term" value="F:zinc ion binding"/>
    <property type="evidence" value="ECO:0007669"/>
    <property type="project" value="UniProtKB-KW"/>
</dbReference>
<sequence length="560" mass="63606">MGTKKCCVGGCNATSETHRLFSFPKNDELRNLWMSFLVPTNSLLIGLSKEQLLRKRVCEKHFDKYQFDHDGKRLRYSYPCLLSHKEIAHGVPLSVTGWNVTLEHNYSKEQDEDGAGPSTLVTITGRNNTNEHDYFKEQDENNVTKSTVVTGSAADIGKFPEHPSCSSFPTDTSNIDLKDLMLEQPLCSGMSHAINTEVVLRKAQTPKRTSKSTKILLFAGTAVRKIQCNRKFIKNVTQIAKENSSQSAAQRLTKALHIDKEQLFHKFNLLNRQARTFLFMQLRQVQKSKMARRFSLEEKLLALLLMKQSPKGYRLLEKMFALPNKRTLIRLSEKVSMEPGLNPQIFEHISRTCQNWDNQQKLCTVVFDEVAITPHLTFSEKKDKIVGFVDLAGERKLKYSDHALVFMVRGICSPWRQTIAYYFCEGTVSAAELQNILKQIVSQIGLTGLIPLGLVCDQGSTFRTALKILRADTVKSRNIQCIHDDGSVNISGYDMSVFHDPPHLLKGLRNNFMTKDILWEGKTASWKDIEFVFDIDSKLGHTKALPKLTAHHVDPSKMKK</sequence>
<accession>A0A922SGT1</accession>
<dbReference type="Pfam" id="PF21787">
    <property type="entry name" value="TNP-like_RNaseH_N"/>
    <property type="match status" value="1"/>
</dbReference>
<keyword evidence="2 5" id="KW-0863">Zinc-finger</keyword>